<dbReference type="AlphaFoldDB" id="A0A0C3SBV6"/>
<evidence type="ECO:0000313" key="2">
    <source>
        <dbReference type="EMBL" id="KIP10362.1"/>
    </source>
</evidence>
<protein>
    <submittedName>
        <fullName evidence="2">Uncharacterized protein</fullName>
    </submittedName>
</protein>
<dbReference type="Proteomes" id="UP000053257">
    <property type="component" value="Unassembled WGS sequence"/>
</dbReference>
<feature type="region of interest" description="Disordered" evidence="1">
    <location>
        <begin position="426"/>
        <end position="532"/>
    </location>
</feature>
<proteinExistence type="predicted"/>
<feature type="compositionally biased region" description="Low complexity" evidence="1">
    <location>
        <begin position="464"/>
        <end position="474"/>
    </location>
</feature>
<name>A0A0C3SBV6_PHLG1</name>
<dbReference type="OrthoDB" id="124582at2759"/>
<accession>A0A0C3SBV6</accession>
<organism evidence="2 3">
    <name type="scientific">Phlebiopsis gigantea (strain 11061_1 CR5-6)</name>
    <name type="common">White-rot fungus</name>
    <name type="synonym">Peniophora gigantea</name>
    <dbReference type="NCBI Taxonomy" id="745531"/>
    <lineage>
        <taxon>Eukaryota</taxon>
        <taxon>Fungi</taxon>
        <taxon>Dikarya</taxon>
        <taxon>Basidiomycota</taxon>
        <taxon>Agaricomycotina</taxon>
        <taxon>Agaricomycetes</taxon>
        <taxon>Polyporales</taxon>
        <taxon>Phanerochaetaceae</taxon>
        <taxon>Phlebiopsis</taxon>
    </lineage>
</organism>
<feature type="compositionally biased region" description="Polar residues" evidence="1">
    <location>
        <begin position="443"/>
        <end position="463"/>
    </location>
</feature>
<sequence length="532" mass="59090">MSTADTVPAACQVQHATNDSDEASADAMKDWAESITQVESPSSLELHSTRLLLQSLKPGCSAELLRLVLAAALRWRHPDLWKLALRKWSISSGSDTTPFSVQQLADVITQFGLDAIKEDLEHSMAKHEHDATVDDTTMRLLLCLSDKVDALVASEDLKGKLGALVTNYARKVDITTCPRTILIAIRRCLQMQLAAGAQIIVERMVQANILKKGCITGADVYSHDRSFSHIGLRPRQQTESDSELRVDTLLKSFREASTFRTARDSEYVDLSKEIALAIEPIFFPWLETFLGPKLPQSESFRQEVEQLSDKWECDRPACTVVKRYLKSEKYPRQRLALKSLGPRVISHLSKELDENVPARVATYKVDIDTDTIHIDLSNELWEPSRWSHCQEIGIRVLGYFGRTEDDQKRVLGPRYKEAVSWIEGRPKELPKEVQSPGAVPATSGPNPDEGTTSTQVREATPQDNVTSSNNNNVSPEKAASADIDSHQPQMATRDSTTPSVLGARNRSPERAAGADEDGPPSKKWKATLGTEK</sequence>
<dbReference type="EMBL" id="KN840455">
    <property type="protein sequence ID" value="KIP10362.1"/>
    <property type="molecule type" value="Genomic_DNA"/>
</dbReference>
<evidence type="ECO:0000313" key="3">
    <source>
        <dbReference type="Proteomes" id="UP000053257"/>
    </source>
</evidence>
<evidence type="ECO:0000256" key="1">
    <source>
        <dbReference type="SAM" id="MobiDB-lite"/>
    </source>
</evidence>
<keyword evidence="3" id="KW-1185">Reference proteome</keyword>
<gene>
    <name evidence="2" type="ORF">PHLGIDRAFT_115489</name>
</gene>
<reference evidence="2 3" key="1">
    <citation type="journal article" date="2014" name="PLoS Genet.">
        <title>Analysis of the Phlebiopsis gigantea genome, transcriptome and secretome provides insight into its pioneer colonization strategies of wood.</title>
        <authorList>
            <person name="Hori C."/>
            <person name="Ishida T."/>
            <person name="Igarashi K."/>
            <person name="Samejima M."/>
            <person name="Suzuki H."/>
            <person name="Master E."/>
            <person name="Ferreira P."/>
            <person name="Ruiz-Duenas F.J."/>
            <person name="Held B."/>
            <person name="Canessa P."/>
            <person name="Larrondo L.F."/>
            <person name="Schmoll M."/>
            <person name="Druzhinina I.S."/>
            <person name="Kubicek C.P."/>
            <person name="Gaskell J.A."/>
            <person name="Kersten P."/>
            <person name="St John F."/>
            <person name="Glasner J."/>
            <person name="Sabat G."/>
            <person name="Splinter BonDurant S."/>
            <person name="Syed K."/>
            <person name="Yadav J."/>
            <person name="Mgbeahuruike A.C."/>
            <person name="Kovalchuk A."/>
            <person name="Asiegbu F.O."/>
            <person name="Lackner G."/>
            <person name="Hoffmeister D."/>
            <person name="Rencoret J."/>
            <person name="Gutierrez A."/>
            <person name="Sun H."/>
            <person name="Lindquist E."/>
            <person name="Barry K."/>
            <person name="Riley R."/>
            <person name="Grigoriev I.V."/>
            <person name="Henrissat B."/>
            <person name="Kues U."/>
            <person name="Berka R.M."/>
            <person name="Martinez A.T."/>
            <person name="Covert S.F."/>
            <person name="Blanchette R.A."/>
            <person name="Cullen D."/>
        </authorList>
    </citation>
    <scope>NUCLEOTIDE SEQUENCE [LARGE SCALE GENOMIC DNA]</scope>
    <source>
        <strain evidence="2 3">11061_1 CR5-6</strain>
    </source>
</reference>
<feature type="compositionally biased region" description="Polar residues" evidence="1">
    <location>
        <begin position="486"/>
        <end position="499"/>
    </location>
</feature>
<dbReference type="HOGENOM" id="CLU_512017_0_0_1"/>